<evidence type="ECO:0000256" key="12">
    <source>
        <dbReference type="ARBA" id="ARBA00023136"/>
    </source>
</evidence>
<keyword evidence="8" id="KW-0165">Cleavage on pair of basic residues</keyword>
<dbReference type="Pfam" id="PF23344">
    <property type="entry name" value="ZP-N"/>
    <property type="match status" value="1"/>
</dbReference>
<dbReference type="GeneTree" id="ENSGT01030000234567"/>
<evidence type="ECO:0000256" key="14">
    <source>
        <dbReference type="ARBA" id="ARBA00023180"/>
    </source>
</evidence>
<keyword evidence="12" id="KW-0472">Membrane</keyword>
<dbReference type="InterPro" id="IPR055356">
    <property type="entry name" value="ZP-N"/>
</dbReference>
<keyword evidence="11" id="KW-1133">Transmembrane helix</keyword>
<dbReference type="OMA" id="HFSPARG"/>
<dbReference type="Gene3D" id="2.60.40.3210">
    <property type="entry name" value="Zona pellucida, ZP-N domain"/>
    <property type="match status" value="1"/>
</dbReference>
<evidence type="ECO:0000256" key="13">
    <source>
        <dbReference type="ARBA" id="ARBA00023157"/>
    </source>
</evidence>
<keyword evidence="14" id="KW-0325">Glycoprotein</keyword>
<accession>A0A3Q3AM92</accession>
<keyword evidence="7" id="KW-0272">Extracellular matrix</keyword>
<evidence type="ECO:0000256" key="7">
    <source>
        <dbReference type="ARBA" id="ARBA00022530"/>
    </source>
</evidence>
<evidence type="ECO:0000256" key="3">
    <source>
        <dbReference type="ARBA" id="ARBA00006735"/>
    </source>
</evidence>
<organism evidence="18 19">
    <name type="scientific">Kryptolebias marmoratus</name>
    <name type="common">Mangrove killifish</name>
    <name type="synonym">Rivulus marmoratus</name>
    <dbReference type="NCBI Taxonomy" id="37003"/>
    <lineage>
        <taxon>Eukaryota</taxon>
        <taxon>Metazoa</taxon>
        <taxon>Chordata</taxon>
        <taxon>Craniata</taxon>
        <taxon>Vertebrata</taxon>
        <taxon>Euteleostomi</taxon>
        <taxon>Actinopterygii</taxon>
        <taxon>Neopterygii</taxon>
        <taxon>Teleostei</taxon>
        <taxon>Neoteleostei</taxon>
        <taxon>Acanthomorphata</taxon>
        <taxon>Ovalentaria</taxon>
        <taxon>Atherinomorphae</taxon>
        <taxon>Cyprinodontiformes</taxon>
        <taxon>Rivulidae</taxon>
        <taxon>Kryptolebias</taxon>
    </lineage>
</organism>
<feature type="chain" id="PRO_5018525316" description="Zona pellucida sperm-binding protein 3" evidence="16">
    <location>
        <begin position="18"/>
        <end position="407"/>
    </location>
</feature>
<evidence type="ECO:0000256" key="6">
    <source>
        <dbReference type="ARBA" id="ARBA00022525"/>
    </source>
</evidence>
<dbReference type="Ensembl" id="ENSKMAT00000012739.1">
    <property type="protein sequence ID" value="ENSKMAP00000012554.1"/>
    <property type="gene ID" value="ENSKMAG00000009424.1"/>
</dbReference>
<evidence type="ECO:0000256" key="16">
    <source>
        <dbReference type="SAM" id="SignalP"/>
    </source>
</evidence>
<dbReference type="GO" id="GO:0005886">
    <property type="term" value="C:plasma membrane"/>
    <property type="evidence" value="ECO:0007669"/>
    <property type="project" value="UniProtKB-SubCell"/>
</dbReference>
<dbReference type="InterPro" id="IPR001507">
    <property type="entry name" value="ZP_dom"/>
</dbReference>
<name>A0A3Q3AM92_KRYMA</name>
<evidence type="ECO:0000256" key="1">
    <source>
        <dbReference type="ARBA" id="ARBA00004251"/>
    </source>
</evidence>
<dbReference type="GO" id="GO:0031012">
    <property type="term" value="C:extracellular matrix"/>
    <property type="evidence" value="ECO:0007669"/>
    <property type="project" value="TreeGrafter"/>
</dbReference>
<evidence type="ECO:0000256" key="8">
    <source>
        <dbReference type="ARBA" id="ARBA00022685"/>
    </source>
</evidence>
<dbReference type="Proteomes" id="UP000264800">
    <property type="component" value="Unplaced"/>
</dbReference>
<evidence type="ECO:0000256" key="9">
    <source>
        <dbReference type="ARBA" id="ARBA00022692"/>
    </source>
</evidence>
<keyword evidence="13" id="KW-1015">Disulfide bond</keyword>
<evidence type="ECO:0000256" key="2">
    <source>
        <dbReference type="ARBA" id="ARBA00004498"/>
    </source>
</evidence>
<dbReference type="PANTHER" id="PTHR11576">
    <property type="entry name" value="ZONA PELLUCIDA SPERM-BINDING PROTEIN 3"/>
    <property type="match status" value="1"/>
</dbReference>
<dbReference type="InterPro" id="IPR055355">
    <property type="entry name" value="ZP-C"/>
</dbReference>
<dbReference type="FunFam" id="2.60.40.4100:FF:000002">
    <property type="entry name" value="Zona pellucida sperm-binding protein 3"/>
    <property type="match status" value="1"/>
</dbReference>
<evidence type="ECO:0000256" key="15">
    <source>
        <dbReference type="ARBA" id="ARBA00030824"/>
    </source>
</evidence>
<evidence type="ECO:0000256" key="10">
    <source>
        <dbReference type="ARBA" id="ARBA00022729"/>
    </source>
</evidence>
<dbReference type="PANTHER" id="PTHR11576:SF26">
    <property type="entry name" value="ZONA PELLUCIDA GLYCOPROTEIN 3D TANDEM DUPLICATE 2"/>
    <property type="match status" value="1"/>
</dbReference>
<evidence type="ECO:0000313" key="19">
    <source>
        <dbReference type="Proteomes" id="UP000264800"/>
    </source>
</evidence>
<protein>
    <recommendedName>
        <fullName evidence="4">Zona pellucida sperm-binding protein 3</fullName>
    </recommendedName>
    <alternativeName>
        <fullName evidence="15">Zona pellucida glycoprotein 3</fullName>
    </alternativeName>
</protein>
<evidence type="ECO:0000256" key="4">
    <source>
        <dbReference type="ARBA" id="ARBA00017980"/>
    </source>
</evidence>
<comment type="similarity">
    <text evidence="3">Belongs to the ZP domain family. ZPC subfamily.</text>
</comment>
<dbReference type="GO" id="GO:0035803">
    <property type="term" value="P:egg coat formation"/>
    <property type="evidence" value="ECO:0007669"/>
    <property type="project" value="TreeGrafter"/>
</dbReference>
<dbReference type="FunFam" id="2.60.40.3210:FF:000001">
    <property type="entry name" value="Zona pellucida sperm-binding protein 3"/>
    <property type="match status" value="1"/>
</dbReference>
<evidence type="ECO:0000259" key="17">
    <source>
        <dbReference type="PROSITE" id="PS51034"/>
    </source>
</evidence>
<proteinExistence type="inferred from homology"/>
<dbReference type="SMART" id="SM00241">
    <property type="entry name" value="ZP"/>
    <property type="match status" value="1"/>
</dbReference>
<evidence type="ECO:0000256" key="11">
    <source>
        <dbReference type="ARBA" id="ARBA00022989"/>
    </source>
</evidence>
<dbReference type="GO" id="GO:0007339">
    <property type="term" value="P:binding of sperm to zona pellucida"/>
    <property type="evidence" value="ECO:0007669"/>
    <property type="project" value="TreeGrafter"/>
</dbReference>
<reference evidence="18" key="1">
    <citation type="submission" date="2025-08" db="UniProtKB">
        <authorList>
            <consortium name="Ensembl"/>
        </authorList>
    </citation>
    <scope>IDENTIFICATION</scope>
</reference>
<dbReference type="Pfam" id="PF00100">
    <property type="entry name" value="Zona_pellucida"/>
    <property type="match status" value="1"/>
</dbReference>
<dbReference type="GO" id="GO:0032190">
    <property type="term" value="F:acrosin binding"/>
    <property type="evidence" value="ECO:0007669"/>
    <property type="project" value="TreeGrafter"/>
</dbReference>
<dbReference type="AlphaFoldDB" id="A0A3Q3AM92"/>
<dbReference type="PROSITE" id="PS51034">
    <property type="entry name" value="ZP_2"/>
    <property type="match status" value="1"/>
</dbReference>
<keyword evidence="19" id="KW-1185">Reference proteome</keyword>
<reference evidence="18" key="2">
    <citation type="submission" date="2025-09" db="UniProtKB">
        <authorList>
            <consortium name="Ensembl"/>
        </authorList>
    </citation>
    <scope>IDENTIFICATION</scope>
</reference>
<feature type="signal peptide" evidence="16">
    <location>
        <begin position="1"/>
        <end position="17"/>
    </location>
</feature>
<comment type="subcellular location">
    <subcellularLocation>
        <location evidence="1">Cell membrane</location>
        <topology evidence="1">Single-pass type I membrane protein</topology>
    </subcellularLocation>
    <subcellularLocation>
        <location evidence="2">Secreted</location>
        <location evidence="2">Extracellular space</location>
        <location evidence="2">Extracellular matrix</location>
    </subcellularLocation>
</comment>
<keyword evidence="5" id="KW-1003">Cell membrane</keyword>
<keyword evidence="10 16" id="KW-0732">Signal</keyword>
<evidence type="ECO:0000256" key="5">
    <source>
        <dbReference type="ARBA" id="ARBA00022475"/>
    </source>
</evidence>
<dbReference type="InterPro" id="IPR042235">
    <property type="entry name" value="ZP-C_dom"/>
</dbReference>
<keyword evidence="9" id="KW-0812">Transmembrane</keyword>
<keyword evidence="6" id="KW-0964">Secreted</keyword>
<evidence type="ECO:0000313" key="18">
    <source>
        <dbReference type="Ensembl" id="ENSKMAP00000012554.1"/>
    </source>
</evidence>
<sequence length="407" mass="45931">MLKLLLLLLIFSSEGTSDTHTNQNRGKTPTLLQDRYLSLPMFLDSDLPLVHRDFFSPARGSGQEPLPGPVRQLLLPAWTDTEPRSLSGVTVRTSCERNRMRLQVDRNILGLGQPVAHLRLGSCRVSRTTADHLYFEHELHGCGTKRKMLDNRIVYFNELRYEPPEPTGPIRRAAAFRLPVACYFNRFVYSYKIGYKPEVQIRKVVKKMKNAAKFVLTPRNAEWEELSPSHHYVLGEPMFFEAESVLSDGERLYVNTCYVTPEKSHTSTPRYPVIKNFGCMVEGKISRSRFFPHKNSSVRFSVDAFLFKGMTGQQLYMFCSMFVGGSDPTPTAKSCNYEPKNQRWVEVSGSSSVCDCCDSSCSSDHPAETQTISSTSWSIDPTVRSASTAKMAEGTFLMGGGRETELQ</sequence>
<feature type="domain" description="ZP" evidence="17">
    <location>
        <begin position="94"/>
        <end position="342"/>
    </location>
</feature>
<dbReference type="GO" id="GO:2000344">
    <property type="term" value="P:positive regulation of acrosome reaction"/>
    <property type="evidence" value="ECO:0007669"/>
    <property type="project" value="TreeGrafter"/>
</dbReference>
<dbReference type="Gene3D" id="2.60.40.4100">
    <property type="entry name" value="Zona pellucida, ZP-C domain"/>
    <property type="match status" value="1"/>
</dbReference>